<comment type="caution">
    <text evidence="3">The sequence shown here is derived from an EMBL/GenBank/DDBJ whole genome shotgun (WGS) entry which is preliminary data.</text>
</comment>
<name>A0A8J3A3L1_9PROT</name>
<evidence type="ECO:0000313" key="3">
    <source>
        <dbReference type="EMBL" id="GGI00552.1"/>
    </source>
</evidence>
<evidence type="ECO:0000313" key="4">
    <source>
        <dbReference type="EMBL" id="NHK29021.1"/>
    </source>
</evidence>
<dbReference type="EMBL" id="BMGZ01000003">
    <property type="protein sequence ID" value="GGI00552.1"/>
    <property type="molecule type" value="Genomic_DNA"/>
</dbReference>
<dbReference type="AlphaFoldDB" id="A0A8J3A3L1"/>
<evidence type="ECO:0000313" key="5">
    <source>
        <dbReference type="Proteomes" id="UP000621856"/>
    </source>
</evidence>
<reference evidence="4 6" key="2">
    <citation type="submission" date="2020-02" db="EMBL/GenBank/DDBJ databases">
        <title>Genome sequence of Parvularcula flava strain NH6-79.</title>
        <authorList>
            <person name="Abdul Karim M.H."/>
            <person name="Lam M.Q."/>
            <person name="Chen S.J."/>
            <person name="Yahya A."/>
            <person name="Shahir S."/>
            <person name="Shamsir M.S."/>
            <person name="Chong C.S."/>
        </authorList>
    </citation>
    <scope>NUCLEOTIDE SEQUENCE [LARGE SCALE GENOMIC DNA]</scope>
    <source>
        <strain evidence="4 6">NH6-79</strain>
    </source>
</reference>
<dbReference type="EMBL" id="VCJR02000003">
    <property type="protein sequence ID" value="NHK29021.1"/>
    <property type="molecule type" value="Genomic_DNA"/>
</dbReference>
<dbReference type="PANTHER" id="PTHR33969">
    <property type="entry name" value="SEGREGATION AND CONDENSATION PROTEIN A"/>
    <property type="match status" value="1"/>
</dbReference>
<evidence type="ECO:0000256" key="1">
    <source>
        <dbReference type="ARBA" id="ARBA00044777"/>
    </source>
</evidence>
<protein>
    <recommendedName>
        <fullName evidence="1">Segregation and condensation protein A</fullName>
    </recommendedName>
</protein>
<dbReference type="Gene3D" id="6.10.250.2410">
    <property type="match status" value="1"/>
</dbReference>
<dbReference type="Proteomes" id="UP000621856">
    <property type="component" value="Unassembled WGS sequence"/>
</dbReference>
<evidence type="ECO:0000313" key="6">
    <source>
        <dbReference type="Proteomes" id="UP000818603"/>
    </source>
</evidence>
<dbReference type="RefSeq" id="WP_155141647.1">
    <property type="nucleotide sequence ID" value="NZ_BMGZ01000003.1"/>
</dbReference>
<feature type="compositionally biased region" description="Basic and acidic residues" evidence="2">
    <location>
        <begin position="1"/>
        <end position="21"/>
    </location>
</feature>
<accession>A0A8J3A3L1</accession>
<evidence type="ECO:0000256" key="2">
    <source>
        <dbReference type="SAM" id="MobiDB-lite"/>
    </source>
</evidence>
<dbReference type="Proteomes" id="UP000818603">
    <property type="component" value="Unassembled WGS sequence"/>
</dbReference>
<gene>
    <name evidence="4" type="ORF">FF098_013945</name>
    <name evidence="3" type="ORF">GCM10011355_29110</name>
</gene>
<reference evidence="3" key="1">
    <citation type="journal article" date="2014" name="Int. J. Syst. Evol. Microbiol.">
        <title>Complete genome sequence of Corynebacterium casei LMG S-19264T (=DSM 44701T), isolated from a smear-ripened cheese.</title>
        <authorList>
            <consortium name="US DOE Joint Genome Institute (JGI-PGF)"/>
            <person name="Walter F."/>
            <person name="Albersmeier A."/>
            <person name="Kalinowski J."/>
            <person name="Ruckert C."/>
        </authorList>
    </citation>
    <scope>NUCLEOTIDE SEQUENCE</scope>
    <source>
        <strain evidence="3">CGMCC 1.14984</strain>
    </source>
</reference>
<proteinExistence type="predicted"/>
<sequence length="316" mass="35381">MSDEHQSIDEAVEDKAVEGKEVSAAPEEAEAASDPAAEGEQGEDFDAPVRVKPEAEELDPDALIVRLEAYEGPLDMLLDLARRQKVDLRQISVLTLVEQYLLFVEEARQRKLELAADYLVMAAWLTYLKSRLLLPKQEEDGEEPTADEMAARLAFQLQRLEAMREAADKILELPQRGINFFPRGNPEGVRVVRTTEWNADIYDLLKAYTSQRVKAVDATIKYTPPKVFQIEAARERLGRILGDIPDWTDLTSLWMDQEVDAPRSSIIASAFNATLEYAKAGQIDIRQGGAFQPLYLRKRAGEAPAAESAQTFNSES</sequence>
<dbReference type="InterPro" id="IPR003768">
    <property type="entry name" value="ScpA"/>
</dbReference>
<feature type="compositionally biased region" description="Low complexity" evidence="2">
    <location>
        <begin position="22"/>
        <end position="39"/>
    </location>
</feature>
<dbReference type="Pfam" id="PF02616">
    <property type="entry name" value="SMC_ScpA"/>
    <property type="match status" value="1"/>
</dbReference>
<organism evidence="3 5">
    <name type="scientific">Aquisalinus luteolus</name>
    <dbReference type="NCBI Taxonomy" id="1566827"/>
    <lineage>
        <taxon>Bacteria</taxon>
        <taxon>Pseudomonadati</taxon>
        <taxon>Pseudomonadota</taxon>
        <taxon>Alphaproteobacteria</taxon>
        <taxon>Parvularculales</taxon>
        <taxon>Parvularculaceae</taxon>
        <taxon>Aquisalinus</taxon>
    </lineage>
</organism>
<dbReference type="PANTHER" id="PTHR33969:SF2">
    <property type="entry name" value="SEGREGATION AND CONDENSATION PROTEIN A"/>
    <property type="match status" value="1"/>
</dbReference>
<reference evidence="3" key="3">
    <citation type="submission" date="2020-09" db="EMBL/GenBank/DDBJ databases">
        <authorList>
            <person name="Sun Q."/>
            <person name="Zhou Y."/>
        </authorList>
    </citation>
    <scope>NUCLEOTIDE SEQUENCE</scope>
    <source>
        <strain evidence="3">CGMCC 1.14984</strain>
    </source>
</reference>
<feature type="region of interest" description="Disordered" evidence="2">
    <location>
        <begin position="1"/>
        <end position="46"/>
    </location>
</feature>
<keyword evidence="6" id="KW-1185">Reference proteome</keyword>